<dbReference type="EMBL" id="HBEK01010639">
    <property type="protein sequence ID" value="CAD8395899.1"/>
    <property type="molecule type" value="Transcribed_RNA"/>
</dbReference>
<evidence type="ECO:0000313" key="3">
    <source>
        <dbReference type="EMBL" id="CAD8395897.1"/>
    </source>
</evidence>
<gene>
    <name evidence="3" type="ORF">RMAR0315_LOCUS5883</name>
    <name evidence="4" type="ORF">RMAR0315_LOCUS5884</name>
    <name evidence="5" type="ORF">RMAR0315_LOCUS5885</name>
</gene>
<evidence type="ECO:0000313" key="4">
    <source>
        <dbReference type="EMBL" id="CAD8395898.1"/>
    </source>
</evidence>
<evidence type="ECO:0000256" key="1">
    <source>
        <dbReference type="SAM" id="Phobius"/>
    </source>
</evidence>
<dbReference type="EMBL" id="HBEK01010637">
    <property type="protein sequence ID" value="CAD8395897.1"/>
    <property type="molecule type" value="Transcribed_RNA"/>
</dbReference>
<protein>
    <recommendedName>
        <fullName evidence="2">Glycosyl transferase family 25 domain-containing protein</fullName>
    </recommendedName>
</protein>
<reference evidence="5" key="1">
    <citation type="submission" date="2021-01" db="EMBL/GenBank/DDBJ databases">
        <authorList>
            <person name="Corre E."/>
            <person name="Pelletier E."/>
            <person name="Niang G."/>
            <person name="Scheremetjew M."/>
            <person name="Finn R."/>
            <person name="Kale V."/>
            <person name="Holt S."/>
            <person name="Cochrane G."/>
            <person name="Meng A."/>
            <person name="Brown T."/>
            <person name="Cohen L."/>
        </authorList>
    </citation>
    <scope>NUCLEOTIDE SEQUENCE</scope>
    <source>
        <strain evidence="5">UTEX LB 2760</strain>
    </source>
</reference>
<dbReference type="Pfam" id="PF01755">
    <property type="entry name" value="Glyco_transf_25"/>
    <property type="match status" value="1"/>
</dbReference>
<evidence type="ECO:0000259" key="2">
    <source>
        <dbReference type="Pfam" id="PF01755"/>
    </source>
</evidence>
<evidence type="ECO:0000313" key="5">
    <source>
        <dbReference type="EMBL" id="CAD8395899.1"/>
    </source>
</evidence>
<keyword evidence="1" id="KW-1133">Transmembrane helix</keyword>
<feature type="domain" description="Glycosyl transferase family 25" evidence="2">
    <location>
        <begin position="159"/>
        <end position="342"/>
    </location>
</feature>
<keyword evidence="1" id="KW-0472">Membrane</keyword>
<name>A0A6T6MZM8_9RHOD</name>
<sequence>MKRVWKSLHIGHATRRVDLELGSRARGGRASSGQKFDQIEANDLVRRSKAIRVAIWCTLLLFIFFVSSFALGLGHRKSASEYVESLPYPFAIVAEVQSREGLKWSTACKNKRPTSFPAGYVGVRPGTFRDPLSTESAHRYRAFDEMFVLTSPKCPHQLDLFQKRAEQQGLRFQTINQNDNGFSLESPPIPIRLDQSLNDLSHRERVTLHRDVSYALTHRSVWERMVDLGLQRVLIIDDTLFISAKLAVVLPELFARIDQESVGGSLTWHMIYFRRMIVESEGGSNNETPWEGPEGKWTSNPSFQHPIVRAKPSYGAGAYAISLHGARWLYEHLTEYNVPIDLQLSQFQREYRDEFVALSACGNDQQTQFCPENVEVLLDEKDADECRWRRLQEKKLSNQQKI</sequence>
<proteinExistence type="predicted"/>
<dbReference type="InterPro" id="IPR002654">
    <property type="entry name" value="Glyco_trans_25"/>
</dbReference>
<dbReference type="EMBL" id="HBEK01010638">
    <property type="protein sequence ID" value="CAD8395898.1"/>
    <property type="molecule type" value="Transcribed_RNA"/>
</dbReference>
<keyword evidence="1" id="KW-0812">Transmembrane</keyword>
<organism evidence="5">
    <name type="scientific">Rhodosorus marinus</name>
    <dbReference type="NCBI Taxonomy" id="101924"/>
    <lineage>
        <taxon>Eukaryota</taxon>
        <taxon>Rhodophyta</taxon>
        <taxon>Stylonematophyceae</taxon>
        <taxon>Stylonematales</taxon>
        <taxon>Stylonemataceae</taxon>
        <taxon>Rhodosorus</taxon>
    </lineage>
</organism>
<feature type="transmembrane region" description="Helical" evidence="1">
    <location>
        <begin position="53"/>
        <end position="73"/>
    </location>
</feature>
<accession>A0A6T6MZM8</accession>
<dbReference type="AlphaFoldDB" id="A0A6T6MZM8"/>